<feature type="repeat" description="WD" evidence="3">
    <location>
        <begin position="200"/>
        <end position="248"/>
    </location>
</feature>
<feature type="repeat" description="WD" evidence="3">
    <location>
        <begin position="46"/>
        <end position="93"/>
    </location>
</feature>
<feature type="repeat" description="WD" evidence="3">
    <location>
        <begin position="173"/>
        <end position="199"/>
    </location>
</feature>
<sequence>MTLRGHTEYVWSIDYSTFDDKHLLCSGSDDKTVRIWDIETSKQIQANEHLSEVHCVKFSPYHYYNHHRNVVCSSSRDRTIRFWDIKDNMKSQIFNRHGHSVCGIEFSSFNGGRYLCAASFDSTVRFLDIETSELLHVFRGHGSIVRCVEFSPLQTNNNNNGNKSNDIGIIGGNGYTICSGSWDNTIRIWDIETAKQLIVLKGHQYTVNTAKYGTNELGMIGGTNMILSGSGDKSIRLWDIRSSQQTQIFNGHTTYVYAAEYSPFVVKNIEVGGNSNVICSGSEDNTIRFWDIRSNNKELYVINGDKEGDGILCLKFLQLKKNKKNNNNCDVNLCYSSRLGPIRIWG</sequence>
<dbReference type="PROSITE" id="PS50082">
    <property type="entry name" value="WD_REPEATS_2"/>
    <property type="match status" value="5"/>
</dbReference>
<dbReference type="EMBL" id="ASPP01016184">
    <property type="protein sequence ID" value="ETO17681.1"/>
    <property type="molecule type" value="Genomic_DNA"/>
</dbReference>
<dbReference type="OrthoDB" id="10251381at2759"/>
<keyword evidence="2" id="KW-0677">Repeat</keyword>
<dbReference type="PANTHER" id="PTHR22847:SF637">
    <property type="entry name" value="WD REPEAT DOMAIN 5B"/>
    <property type="match status" value="1"/>
</dbReference>
<dbReference type="PROSITE" id="PS00678">
    <property type="entry name" value="WD_REPEATS_1"/>
    <property type="match status" value="5"/>
</dbReference>
<dbReference type="PANTHER" id="PTHR22847">
    <property type="entry name" value="WD40 REPEAT PROTEIN"/>
    <property type="match status" value="1"/>
</dbReference>
<proteinExistence type="predicted"/>
<dbReference type="CDD" id="cd00200">
    <property type="entry name" value="WD40"/>
    <property type="match status" value="1"/>
</dbReference>
<evidence type="ECO:0000256" key="2">
    <source>
        <dbReference type="ARBA" id="ARBA00022737"/>
    </source>
</evidence>
<evidence type="ECO:0000256" key="3">
    <source>
        <dbReference type="PROSITE-ProRule" id="PRU00221"/>
    </source>
</evidence>
<dbReference type="Gene3D" id="2.130.10.10">
    <property type="entry name" value="YVTN repeat-like/Quinoprotein amine dehydrogenase"/>
    <property type="match status" value="3"/>
</dbReference>
<dbReference type="Proteomes" id="UP000023152">
    <property type="component" value="Unassembled WGS sequence"/>
</dbReference>
<dbReference type="PROSITE" id="PS50294">
    <property type="entry name" value="WD_REPEATS_REGION"/>
    <property type="match status" value="3"/>
</dbReference>
<dbReference type="SUPFAM" id="SSF50978">
    <property type="entry name" value="WD40 repeat-like"/>
    <property type="match status" value="1"/>
</dbReference>
<dbReference type="AlphaFoldDB" id="X6MVK6"/>
<evidence type="ECO:0000256" key="1">
    <source>
        <dbReference type="ARBA" id="ARBA00022574"/>
    </source>
</evidence>
<reference evidence="4 5" key="1">
    <citation type="journal article" date="2013" name="Curr. Biol.">
        <title>The Genome of the Foraminiferan Reticulomyxa filosa.</title>
        <authorList>
            <person name="Glockner G."/>
            <person name="Hulsmann N."/>
            <person name="Schleicher M."/>
            <person name="Noegel A.A."/>
            <person name="Eichinger L."/>
            <person name="Gallinger C."/>
            <person name="Pawlowski J."/>
            <person name="Sierra R."/>
            <person name="Euteneuer U."/>
            <person name="Pillet L."/>
            <person name="Moustafa A."/>
            <person name="Platzer M."/>
            <person name="Groth M."/>
            <person name="Szafranski K."/>
            <person name="Schliwa M."/>
        </authorList>
    </citation>
    <scope>NUCLEOTIDE SEQUENCE [LARGE SCALE GENOMIC DNA]</scope>
</reference>
<dbReference type="GO" id="GO:1990234">
    <property type="term" value="C:transferase complex"/>
    <property type="evidence" value="ECO:0007669"/>
    <property type="project" value="UniProtKB-ARBA"/>
</dbReference>
<feature type="repeat" description="WD" evidence="3">
    <location>
        <begin position="266"/>
        <end position="300"/>
    </location>
</feature>
<dbReference type="InterPro" id="IPR001680">
    <property type="entry name" value="WD40_rpt"/>
</dbReference>
<name>X6MVK6_RETFI</name>
<dbReference type="PRINTS" id="PR00320">
    <property type="entry name" value="GPROTEINBRPT"/>
</dbReference>
<feature type="repeat" description="WD" evidence="3">
    <location>
        <begin position="3"/>
        <end position="46"/>
    </location>
</feature>
<keyword evidence="1 3" id="KW-0853">WD repeat</keyword>
<dbReference type="InterPro" id="IPR036322">
    <property type="entry name" value="WD40_repeat_dom_sf"/>
</dbReference>
<evidence type="ECO:0000313" key="5">
    <source>
        <dbReference type="Proteomes" id="UP000023152"/>
    </source>
</evidence>
<dbReference type="InterPro" id="IPR019775">
    <property type="entry name" value="WD40_repeat_CS"/>
</dbReference>
<dbReference type="InterPro" id="IPR015943">
    <property type="entry name" value="WD40/YVTN_repeat-like_dom_sf"/>
</dbReference>
<protein>
    <submittedName>
        <fullName evidence="4">G-protein beta WD-40 repeats containing protein</fullName>
    </submittedName>
</protein>
<organism evidence="4 5">
    <name type="scientific">Reticulomyxa filosa</name>
    <dbReference type="NCBI Taxonomy" id="46433"/>
    <lineage>
        <taxon>Eukaryota</taxon>
        <taxon>Sar</taxon>
        <taxon>Rhizaria</taxon>
        <taxon>Retaria</taxon>
        <taxon>Foraminifera</taxon>
        <taxon>Monothalamids</taxon>
        <taxon>Reticulomyxidae</taxon>
        <taxon>Reticulomyxa</taxon>
    </lineage>
</organism>
<accession>X6MVK6</accession>
<keyword evidence="5" id="KW-1185">Reference proteome</keyword>
<dbReference type="InterPro" id="IPR020472">
    <property type="entry name" value="WD40_PAC1"/>
</dbReference>
<dbReference type="Pfam" id="PF00400">
    <property type="entry name" value="WD40"/>
    <property type="match status" value="5"/>
</dbReference>
<comment type="caution">
    <text evidence="4">The sequence shown here is derived from an EMBL/GenBank/DDBJ whole genome shotgun (WGS) entry which is preliminary data.</text>
</comment>
<gene>
    <name evidence="4" type="ORF">RFI_19639</name>
</gene>
<evidence type="ECO:0000313" key="4">
    <source>
        <dbReference type="EMBL" id="ETO17681.1"/>
    </source>
</evidence>
<dbReference type="SMART" id="SM00320">
    <property type="entry name" value="WD40"/>
    <property type="match status" value="6"/>
</dbReference>